<feature type="transmembrane region" description="Helical" evidence="7">
    <location>
        <begin position="999"/>
        <end position="1024"/>
    </location>
</feature>
<feature type="repeat" description="LDL-receptor class B" evidence="6">
    <location>
        <begin position="81"/>
        <end position="124"/>
    </location>
</feature>
<accession>A0A6J8DYP2</accession>
<evidence type="ECO:0000256" key="8">
    <source>
        <dbReference type="SAM" id="SignalP"/>
    </source>
</evidence>
<name>A0A6J8DYP2_MYTCO</name>
<evidence type="ECO:0000256" key="3">
    <source>
        <dbReference type="ARBA" id="ARBA00022737"/>
    </source>
</evidence>
<sequence>MENVIMFVLIIFSFIFISQGVKHGRNLIWSMSPTSLGVSRIVGIEGDPNDWVKTGNVTVRHISAPHYGWQFRALGFHYTTKSIFWSEKSYKRIQELTLDGSTATRSLFTKTSGYVDGLVIDWISDNMYFSDSKYNWIIMVPLNCTEVYYKLIITTGLYQPHGLAIYPKKGYLFWSDWGDIPKIEMSDLTGGNRRVLVNDNIVHPRGITVDYEANAIYWVDSSKDTVETVEFNGNNRRIVLSLPNTNFFGIALYENFIFMTEQEEGHLKIYDKITGKGYTNYKLGYIPFAIMMYDEDMQAGEPSSSCTMLECEQICVDKPAFDAVCLCGEGYELNADKKTCTEVQEFIQPSHIYAIRDAICQYPANLADMSLANITLETQCFIKIAKGYLALSYDSMNGLLYYSENVTRSIGRVQLRRGSFTDTIIRGVGEIRGLAYDWTSGNLYWTDNTYKWIMVSTANGKYQKVIVDGLISPIGIAVHPNRGTLYWADPGRSVIESSNMNGDNRTVLPIEDISHPNHLFIDFRFDELFWADSGLNQVSSFNLKTGEIGVRFRQQSSTFFGLSIYQDYLIWTDQDKNNGIHVADISTGKKMRGILHPPFGQANDVISYDKANQPQFNVSCGNNNGNCEQICLQKKTNVHYCECGLGYTLSDDRRSCNSEIQRDDFLVVADSYQQHLYQIGMKTGKVNPIVTSELYRPIAVGYDPVTQKVHWTDNEAKVVKSASIYGRSEIVLQANPEVSTLDGLAVDYINRLLFITDTGLNQISVLSLSQSKYNKVIISDKLDQPRAIVVHPWKGRLYWSDWGDDARIETAAMDGSDRYVLVNFTTKSWPNGITIDTQENKLYWVDAFQDKIEVMDLKNSEITVVLQEEKAHYFGIVILGDYLYFTCWIKNYISRIPKSGGAPERVGPKRFARLNGIAGYSSSKTVRGTSICTAKCHHLCLPVSETSYKCACADGYNLAGKVCRSKGNNTTNMPGYRSTDTPRKTSKHRTNIDNSGLPVAGIVAVVCACLVLAACGSVAGIYAYRRLDKETLYFIRYFMGVYKFVHGF</sequence>
<dbReference type="OrthoDB" id="9990982at2759"/>
<dbReference type="Proteomes" id="UP000507470">
    <property type="component" value="Unassembled WGS sequence"/>
</dbReference>
<keyword evidence="2 8" id="KW-0732">Signal</keyword>
<dbReference type="Pfam" id="PF00058">
    <property type="entry name" value="Ldl_recept_b"/>
    <property type="match status" value="2"/>
</dbReference>
<dbReference type="PANTHER" id="PTHR46513">
    <property type="entry name" value="VITELLOGENIN RECEPTOR-LIKE PROTEIN-RELATED-RELATED"/>
    <property type="match status" value="1"/>
</dbReference>
<evidence type="ECO:0000256" key="5">
    <source>
        <dbReference type="ARBA" id="ARBA00023180"/>
    </source>
</evidence>
<protein>
    <submittedName>
        <fullName evidence="10">LRP4</fullName>
    </submittedName>
</protein>
<keyword evidence="7" id="KW-0472">Membrane</keyword>
<evidence type="ECO:0000313" key="10">
    <source>
        <dbReference type="EMBL" id="CAC5413270.1"/>
    </source>
</evidence>
<keyword evidence="5" id="KW-0325">Glycoprotein</keyword>
<keyword evidence="7" id="KW-1133">Transmembrane helix</keyword>
<dbReference type="FunFam" id="2.120.10.30:FF:000241">
    <property type="entry name" value="Low-density lipoprotein receptor-related protein 6"/>
    <property type="match status" value="1"/>
</dbReference>
<dbReference type="FunFam" id="2.120.10.30:FF:000132">
    <property type="entry name" value="Uncharacterized protein"/>
    <property type="match status" value="2"/>
</dbReference>
<feature type="domain" description="EGF-like" evidence="9">
    <location>
        <begin position="619"/>
        <end position="657"/>
    </location>
</feature>
<reference evidence="10 11" key="1">
    <citation type="submission" date="2020-06" db="EMBL/GenBank/DDBJ databases">
        <authorList>
            <person name="Li R."/>
            <person name="Bekaert M."/>
        </authorList>
    </citation>
    <scope>NUCLEOTIDE SEQUENCE [LARGE SCALE GENOMIC DNA]</scope>
    <source>
        <strain evidence="11">wild</strain>
    </source>
</reference>
<dbReference type="SUPFAM" id="SSF63825">
    <property type="entry name" value="YWTD domain"/>
    <property type="match status" value="3"/>
</dbReference>
<feature type="repeat" description="LDL-receptor class B" evidence="6">
    <location>
        <begin position="214"/>
        <end position="256"/>
    </location>
</feature>
<feature type="signal peptide" evidence="8">
    <location>
        <begin position="1"/>
        <end position="20"/>
    </location>
</feature>
<evidence type="ECO:0000256" key="2">
    <source>
        <dbReference type="ARBA" id="ARBA00022729"/>
    </source>
</evidence>
<dbReference type="InterPro" id="IPR000033">
    <property type="entry name" value="LDLR_classB_rpt"/>
</dbReference>
<dbReference type="InterPro" id="IPR050778">
    <property type="entry name" value="Cueball_EGF_LRP_Nidogen"/>
</dbReference>
<dbReference type="AlphaFoldDB" id="A0A6J8DYP2"/>
<keyword evidence="1" id="KW-0245">EGF-like domain</keyword>
<feature type="repeat" description="LDL-receptor class B" evidence="6">
    <location>
        <begin position="441"/>
        <end position="482"/>
    </location>
</feature>
<keyword evidence="11" id="KW-1185">Reference proteome</keyword>
<evidence type="ECO:0000256" key="1">
    <source>
        <dbReference type="ARBA" id="ARBA00022536"/>
    </source>
</evidence>
<dbReference type="InterPro" id="IPR011042">
    <property type="entry name" value="6-blade_b-propeller_TolB-like"/>
</dbReference>
<evidence type="ECO:0000259" key="9">
    <source>
        <dbReference type="SMART" id="SM00181"/>
    </source>
</evidence>
<proteinExistence type="predicted"/>
<evidence type="ECO:0000256" key="4">
    <source>
        <dbReference type="ARBA" id="ARBA00023157"/>
    </source>
</evidence>
<feature type="repeat" description="LDL-receptor class B" evidence="6">
    <location>
        <begin position="170"/>
        <end position="213"/>
    </location>
</feature>
<dbReference type="SMART" id="SM00135">
    <property type="entry name" value="LY"/>
    <property type="match status" value="13"/>
</dbReference>
<dbReference type="Gene3D" id="2.120.10.30">
    <property type="entry name" value="TolB, C-terminal domain"/>
    <property type="match status" value="3"/>
</dbReference>
<dbReference type="PROSITE" id="PS51120">
    <property type="entry name" value="LDLRB"/>
    <property type="match status" value="6"/>
</dbReference>
<evidence type="ECO:0000256" key="7">
    <source>
        <dbReference type="SAM" id="Phobius"/>
    </source>
</evidence>
<feature type="repeat" description="LDL-receptor class B" evidence="6">
    <location>
        <begin position="483"/>
        <end position="525"/>
    </location>
</feature>
<feature type="chain" id="PRO_5026870208" evidence="8">
    <location>
        <begin position="21"/>
        <end position="1048"/>
    </location>
</feature>
<dbReference type="SUPFAM" id="SSF57196">
    <property type="entry name" value="EGF/Laminin"/>
    <property type="match status" value="2"/>
</dbReference>
<organism evidence="10 11">
    <name type="scientific">Mytilus coruscus</name>
    <name type="common">Sea mussel</name>
    <dbReference type="NCBI Taxonomy" id="42192"/>
    <lineage>
        <taxon>Eukaryota</taxon>
        <taxon>Metazoa</taxon>
        <taxon>Spiralia</taxon>
        <taxon>Lophotrochozoa</taxon>
        <taxon>Mollusca</taxon>
        <taxon>Bivalvia</taxon>
        <taxon>Autobranchia</taxon>
        <taxon>Pteriomorphia</taxon>
        <taxon>Mytilida</taxon>
        <taxon>Mytiloidea</taxon>
        <taxon>Mytilidae</taxon>
        <taxon>Mytilinae</taxon>
        <taxon>Mytilus</taxon>
    </lineage>
</organism>
<keyword evidence="3" id="KW-0677">Repeat</keyword>
<dbReference type="SMART" id="SM00181">
    <property type="entry name" value="EGF"/>
    <property type="match status" value="3"/>
</dbReference>
<keyword evidence="7" id="KW-0812">Transmembrane</keyword>
<dbReference type="InterPro" id="IPR000742">
    <property type="entry name" value="EGF"/>
</dbReference>
<gene>
    <name evidence="10" type="ORF">MCOR_46174</name>
</gene>
<feature type="domain" description="EGF-like" evidence="9">
    <location>
        <begin position="305"/>
        <end position="341"/>
    </location>
</feature>
<keyword evidence="4" id="KW-1015">Disulfide bond</keyword>
<feature type="domain" description="EGF-like" evidence="9">
    <location>
        <begin position="931"/>
        <end position="964"/>
    </location>
</feature>
<dbReference type="EMBL" id="CACVKT020008128">
    <property type="protein sequence ID" value="CAC5413270.1"/>
    <property type="molecule type" value="Genomic_DNA"/>
</dbReference>
<evidence type="ECO:0000256" key="6">
    <source>
        <dbReference type="PROSITE-ProRule" id="PRU00461"/>
    </source>
</evidence>
<evidence type="ECO:0000313" key="11">
    <source>
        <dbReference type="Proteomes" id="UP000507470"/>
    </source>
</evidence>
<dbReference type="PANTHER" id="PTHR46513:SF44">
    <property type="entry name" value="LDL RECEPTOR RELATED PROTEIN 4"/>
    <property type="match status" value="1"/>
</dbReference>
<feature type="repeat" description="LDL-receptor class B" evidence="6">
    <location>
        <begin position="795"/>
        <end position="839"/>
    </location>
</feature>